<evidence type="ECO:0000259" key="9">
    <source>
        <dbReference type="PROSITE" id="PS50235"/>
    </source>
</evidence>
<evidence type="ECO:0000313" key="10">
    <source>
        <dbReference type="EMBL" id="KAJ3225892.1"/>
    </source>
</evidence>
<organism evidence="10 11">
    <name type="scientific">Clydaea vesicula</name>
    <dbReference type="NCBI Taxonomy" id="447962"/>
    <lineage>
        <taxon>Eukaryota</taxon>
        <taxon>Fungi</taxon>
        <taxon>Fungi incertae sedis</taxon>
        <taxon>Chytridiomycota</taxon>
        <taxon>Chytridiomycota incertae sedis</taxon>
        <taxon>Chytridiomycetes</taxon>
        <taxon>Lobulomycetales</taxon>
        <taxon>Lobulomycetaceae</taxon>
        <taxon>Clydaea</taxon>
    </lineage>
</organism>
<dbReference type="InterPro" id="IPR018200">
    <property type="entry name" value="USP_CS"/>
</dbReference>
<dbReference type="EC" id="3.4.19.12" evidence="7"/>
<dbReference type="PROSITE" id="PS00972">
    <property type="entry name" value="USP_1"/>
    <property type="match status" value="1"/>
</dbReference>
<evidence type="ECO:0000313" key="11">
    <source>
        <dbReference type="Proteomes" id="UP001211065"/>
    </source>
</evidence>
<evidence type="ECO:0000256" key="8">
    <source>
        <dbReference type="SAM" id="MobiDB-lite"/>
    </source>
</evidence>
<dbReference type="InterPro" id="IPR001394">
    <property type="entry name" value="Peptidase_C19_UCH"/>
</dbReference>
<dbReference type="PROSITE" id="PS50235">
    <property type="entry name" value="USP_3"/>
    <property type="match status" value="1"/>
</dbReference>
<name>A0AAD5U9Z1_9FUNG</name>
<dbReference type="AlphaFoldDB" id="A0AAD5U9Z1"/>
<evidence type="ECO:0000256" key="5">
    <source>
        <dbReference type="ARBA" id="ARBA00022801"/>
    </source>
</evidence>
<evidence type="ECO:0000256" key="3">
    <source>
        <dbReference type="ARBA" id="ARBA00022670"/>
    </source>
</evidence>
<sequence length="645" mass="73694">MVGLSLESFEQKAINPLLNRRIEFKESKSHQTTQLKLRQKYEIINPGVLNLKSKEVNSYSNKKNKIGRESSKKHIEEVIDGYSPPNTVLFAKENLVCDWNFIKSVGPGLQNLGNTCFLNSVLQSLIYTPPLSIHLINETHSTTCRTRANCLLCDFESLVKKCLGNHSSTKHLSPVIIVRKLKLIAKHMRIGRQEDSHEFLRYFIDALVKPLLIGYESLDPASKETTFLHQIFAGHLRSQVDCSTCGYESKTFDPLLDLSLEIRNCNSLHKAFSHFTKPEILSKKNKYKCDKCKKLTEAKKQILIARAPSVLTIQLKRFDFTYSNKGDKINKHVDYEEVLNITPYTINPTGPPKIYKLYSVLVHSGGSMHSGHYYSFVKNSNGIWYRMDDESVSQVSLQQVLNQKGAYMLFYSQQQPRMDPKPTFNQAARKDMKKISTLKSAPTMDITIPINQAVSKIPEFLLNSASKKENQKTASLIKKIELSSEEKKTIQDTSLVQIFTKKLVTPSLLLSPDQDVNNRKIGANNKKQEPSPPPETEINEPIRALTKNRSWEVRDIIQPTSNSPASKNIFSKSNNKWEESDIYNEGVAQWDESDISSILKSRTKLSAELKSKNKRRRPDFFDAEYDAGKKKKIRKKSNFQNWSNH</sequence>
<reference evidence="10" key="1">
    <citation type="submission" date="2020-05" db="EMBL/GenBank/DDBJ databases">
        <title>Phylogenomic resolution of chytrid fungi.</title>
        <authorList>
            <person name="Stajich J.E."/>
            <person name="Amses K."/>
            <person name="Simmons R."/>
            <person name="Seto K."/>
            <person name="Myers J."/>
            <person name="Bonds A."/>
            <person name="Quandt C.A."/>
            <person name="Barry K."/>
            <person name="Liu P."/>
            <person name="Grigoriev I."/>
            <person name="Longcore J.E."/>
            <person name="James T.Y."/>
        </authorList>
    </citation>
    <scope>NUCLEOTIDE SEQUENCE</scope>
    <source>
        <strain evidence="10">JEL0476</strain>
    </source>
</reference>
<dbReference type="FunFam" id="3.90.70.10:FF:000119">
    <property type="entry name" value="Ubiquitin specific peptidase 36"/>
    <property type="match status" value="1"/>
</dbReference>
<dbReference type="GO" id="GO:0005634">
    <property type="term" value="C:nucleus"/>
    <property type="evidence" value="ECO:0007669"/>
    <property type="project" value="TreeGrafter"/>
</dbReference>
<comment type="catalytic activity">
    <reaction evidence="1 7">
        <text>Thiol-dependent hydrolysis of ester, thioester, amide, peptide and isopeptide bonds formed by the C-terminal Gly of ubiquitin (a 76-residue protein attached to proteins as an intracellular targeting signal).</text>
        <dbReference type="EC" id="3.4.19.12"/>
    </reaction>
</comment>
<dbReference type="GO" id="GO:0005829">
    <property type="term" value="C:cytosol"/>
    <property type="evidence" value="ECO:0007669"/>
    <property type="project" value="TreeGrafter"/>
</dbReference>
<keyword evidence="11" id="KW-1185">Reference proteome</keyword>
<comment type="caution">
    <text evidence="10">The sequence shown here is derived from an EMBL/GenBank/DDBJ whole genome shotgun (WGS) entry which is preliminary data.</text>
</comment>
<keyword evidence="5 7" id="KW-0378">Hydrolase</keyword>
<dbReference type="Pfam" id="PF00443">
    <property type="entry name" value="UCH"/>
    <property type="match status" value="1"/>
</dbReference>
<dbReference type="EMBL" id="JADGJW010000049">
    <property type="protein sequence ID" value="KAJ3225892.1"/>
    <property type="molecule type" value="Genomic_DNA"/>
</dbReference>
<feature type="region of interest" description="Disordered" evidence="8">
    <location>
        <begin position="514"/>
        <end position="539"/>
    </location>
</feature>
<dbReference type="GO" id="GO:0016579">
    <property type="term" value="P:protein deubiquitination"/>
    <property type="evidence" value="ECO:0007669"/>
    <property type="project" value="InterPro"/>
</dbReference>
<dbReference type="PANTHER" id="PTHR24006:SF758">
    <property type="entry name" value="UBIQUITIN CARBOXYL-TERMINAL HYDROLASE 36"/>
    <property type="match status" value="1"/>
</dbReference>
<evidence type="ECO:0000256" key="2">
    <source>
        <dbReference type="ARBA" id="ARBA00009085"/>
    </source>
</evidence>
<keyword evidence="6 7" id="KW-0788">Thiol protease</keyword>
<dbReference type="SUPFAM" id="SSF54001">
    <property type="entry name" value="Cysteine proteinases"/>
    <property type="match status" value="1"/>
</dbReference>
<dbReference type="GO" id="GO:0006508">
    <property type="term" value="P:proteolysis"/>
    <property type="evidence" value="ECO:0007669"/>
    <property type="project" value="UniProtKB-KW"/>
</dbReference>
<protein>
    <recommendedName>
        <fullName evidence="7">Ubiquitin carboxyl-terminal hydrolase</fullName>
        <ecNumber evidence="7">3.4.19.12</ecNumber>
    </recommendedName>
</protein>
<dbReference type="Gene3D" id="3.90.70.10">
    <property type="entry name" value="Cysteine proteinases"/>
    <property type="match status" value="1"/>
</dbReference>
<keyword evidence="4 7" id="KW-0833">Ubl conjugation pathway</keyword>
<evidence type="ECO:0000256" key="7">
    <source>
        <dbReference type="RuleBase" id="RU366025"/>
    </source>
</evidence>
<accession>A0AAD5U9Z1</accession>
<dbReference type="InterPro" id="IPR028889">
    <property type="entry name" value="USP"/>
</dbReference>
<comment type="similarity">
    <text evidence="2 7">Belongs to the peptidase C19 family.</text>
</comment>
<dbReference type="Proteomes" id="UP001211065">
    <property type="component" value="Unassembled WGS sequence"/>
</dbReference>
<evidence type="ECO:0000256" key="4">
    <source>
        <dbReference type="ARBA" id="ARBA00022786"/>
    </source>
</evidence>
<dbReference type="InterPro" id="IPR050164">
    <property type="entry name" value="Peptidase_C19"/>
</dbReference>
<proteinExistence type="inferred from homology"/>
<dbReference type="CDD" id="cd02661">
    <property type="entry name" value="Peptidase_C19E"/>
    <property type="match status" value="1"/>
</dbReference>
<dbReference type="PANTHER" id="PTHR24006">
    <property type="entry name" value="UBIQUITIN CARBOXYL-TERMINAL HYDROLASE"/>
    <property type="match status" value="1"/>
</dbReference>
<keyword evidence="3 7" id="KW-0645">Protease</keyword>
<dbReference type="PROSITE" id="PS00973">
    <property type="entry name" value="USP_2"/>
    <property type="match status" value="1"/>
</dbReference>
<dbReference type="GO" id="GO:0004843">
    <property type="term" value="F:cysteine-type deubiquitinase activity"/>
    <property type="evidence" value="ECO:0007669"/>
    <property type="project" value="UniProtKB-UniRule"/>
</dbReference>
<gene>
    <name evidence="10" type="primary">USP36</name>
    <name evidence="10" type="ORF">HK099_005948</name>
</gene>
<dbReference type="InterPro" id="IPR038765">
    <property type="entry name" value="Papain-like_cys_pep_sf"/>
</dbReference>
<evidence type="ECO:0000256" key="6">
    <source>
        <dbReference type="ARBA" id="ARBA00022807"/>
    </source>
</evidence>
<evidence type="ECO:0000256" key="1">
    <source>
        <dbReference type="ARBA" id="ARBA00000707"/>
    </source>
</evidence>
<feature type="domain" description="USP" evidence="9">
    <location>
        <begin position="107"/>
        <end position="414"/>
    </location>
</feature>